<dbReference type="AlphaFoldDB" id="A0A5B2TNU5"/>
<gene>
    <name evidence="2" type="ORF">F0361_16340</name>
</gene>
<dbReference type="RefSeq" id="WP_154920397.1">
    <property type="nucleotide sequence ID" value="NZ_VUOE01000003.1"/>
</dbReference>
<proteinExistence type="predicted"/>
<dbReference type="EMBL" id="VUOE01000003">
    <property type="protein sequence ID" value="KAA2215763.1"/>
    <property type="molecule type" value="Genomic_DNA"/>
</dbReference>
<evidence type="ECO:0000256" key="1">
    <source>
        <dbReference type="SAM" id="Phobius"/>
    </source>
</evidence>
<accession>A0A5B2TNU5</accession>
<keyword evidence="1" id="KW-0812">Transmembrane</keyword>
<keyword evidence="1" id="KW-1133">Transmembrane helix</keyword>
<sequence length="114" mass="13272">MKIFWGIISLLVVIYYSYVIWILRKDRKRAKKYSKISDNLQINNIFVNNSDNKNTDLEAILNQVKEVEDHSKLLDAFNKESSEEASYSLTLKKNEKLKIVRDDSSSDPSDDPQT</sequence>
<reference evidence="2 3" key="1">
    <citation type="submission" date="2019-09" db="EMBL/GenBank/DDBJ databases">
        <authorList>
            <person name="Khan S.A."/>
            <person name="Jeon C.O."/>
            <person name="Chun B.H."/>
            <person name="Jeong S.E."/>
        </authorList>
    </citation>
    <scope>NUCLEOTIDE SEQUENCE [LARGE SCALE GENOMIC DNA]</scope>
    <source>
        <strain evidence="2 3">KCTC 42508</strain>
    </source>
</reference>
<evidence type="ECO:0000313" key="2">
    <source>
        <dbReference type="EMBL" id="KAA2215763.1"/>
    </source>
</evidence>
<protein>
    <submittedName>
        <fullName evidence="2">Uncharacterized protein</fullName>
    </submittedName>
</protein>
<dbReference type="Proteomes" id="UP000323188">
    <property type="component" value="Unassembled WGS sequence"/>
</dbReference>
<feature type="transmembrane region" description="Helical" evidence="1">
    <location>
        <begin position="6"/>
        <end position="23"/>
    </location>
</feature>
<keyword evidence="1" id="KW-0472">Membrane</keyword>
<evidence type="ECO:0000313" key="3">
    <source>
        <dbReference type="Proteomes" id="UP000323188"/>
    </source>
</evidence>
<organism evidence="2 3">
    <name type="scientific">Maribacter flavus</name>
    <dbReference type="NCBI Taxonomy" id="1658664"/>
    <lineage>
        <taxon>Bacteria</taxon>
        <taxon>Pseudomonadati</taxon>
        <taxon>Bacteroidota</taxon>
        <taxon>Flavobacteriia</taxon>
        <taxon>Flavobacteriales</taxon>
        <taxon>Flavobacteriaceae</taxon>
        <taxon>Maribacter</taxon>
    </lineage>
</organism>
<comment type="caution">
    <text evidence="2">The sequence shown here is derived from an EMBL/GenBank/DDBJ whole genome shotgun (WGS) entry which is preliminary data.</text>
</comment>
<name>A0A5B2TNU5_9FLAO</name>